<dbReference type="Proteomes" id="UP000298663">
    <property type="component" value="Unassembled WGS sequence"/>
</dbReference>
<feature type="domain" description="SKP1 component POZ" evidence="3">
    <location>
        <begin position="8"/>
        <end position="74"/>
    </location>
</feature>
<evidence type="ECO:0000259" key="3">
    <source>
        <dbReference type="Pfam" id="PF03931"/>
    </source>
</evidence>
<dbReference type="SUPFAM" id="SSF54695">
    <property type="entry name" value="POZ domain"/>
    <property type="match status" value="1"/>
</dbReference>
<dbReference type="InterPro" id="IPR011333">
    <property type="entry name" value="SKP1/BTB/POZ_sf"/>
</dbReference>
<dbReference type="STRING" id="34508.A0A4U5N1I1"/>
<reference evidence="4 5" key="2">
    <citation type="journal article" date="2019" name="G3 (Bethesda)">
        <title>Hybrid Assembly of the Genome of the Entomopathogenic Nematode Steinernema carpocapsae Identifies the X-Chromosome.</title>
        <authorList>
            <person name="Serra L."/>
            <person name="Macchietto M."/>
            <person name="Macias-Munoz A."/>
            <person name="McGill C.J."/>
            <person name="Rodriguez I.M."/>
            <person name="Rodriguez B."/>
            <person name="Murad R."/>
            <person name="Mortazavi A."/>
        </authorList>
    </citation>
    <scope>NUCLEOTIDE SEQUENCE [LARGE SCALE GENOMIC DNA]</scope>
    <source>
        <strain evidence="4 5">ALL</strain>
    </source>
</reference>
<keyword evidence="5" id="KW-1185">Reference proteome</keyword>
<dbReference type="EMBL" id="AZBU02000005">
    <property type="protein sequence ID" value="TKR76131.1"/>
    <property type="molecule type" value="Genomic_DNA"/>
</dbReference>
<dbReference type="Pfam" id="PF03931">
    <property type="entry name" value="Skp1_POZ"/>
    <property type="match status" value="1"/>
</dbReference>
<evidence type="ECO:0000313" key="5">
    <source>
        <dbReference type="Proteomes" id="UP000298663"/>
    </source>
</evidence>
<accession>A0A4U5N1I1</accession>
<gene>
    <name evidence="4" type="ORF">L596_017322</name>
</gene>
<protein>
    <recommendedName>
        <fullName evidence="3">SKP1 component POZ domain-containing protein</fullName>
    </recommendedName>
</protein>
<dbReference type="OrthoDB" id="5788891at2759"/>
<evidence type="ECO:0000256" key="1">
    <source>
        <dbReference type="ARBA" id="ARBA00009993"/>
    </source>
</evidence>
<evidence type="ECO:0000313" key="4">
    <source>
        <dbReference type="EMBL" id="TKR76131.1"/>
    </source>
</evidence>
<sequence length="175" mass="19892">MTSSSSQTIKVISSDGNSFSLKKEFLEKASTLKQMLSDLGFSEENGNFPEEGIPLPSVKGETLEWIVKWLTIHETEEPKTEDQLEMNRFNVKVQKENVALFDQCFPRKKLAYVISAAYKLKMPDLIDTLVKYTVKTLKAENAGKLPESFEQIYERKKKAEDECEEGSKGKERADA</sequence>
<dbReference type="SMART" id="SM00512">
    <property type="entry name" value="Skp1"/>
    <property type="match status" value="1"/>
</dbReference>
<evidence type="ECO:0000256" key="2">
    <source>
        <dbReference type="ARBA" id="ARBA00022786"/>
    </source>
</evidence>
<comment type="similarity">
    <text evidence="1">Belongs to the SKP1 family.</text>
</comment>
<dbReference type="AlphaFoldDB" id="A0A4U5N1I1"/>
<dbReference type="PANTHER" id="PTHR11165">
    <property type="entry name" value="SKP1"/>
    <property type="match status" value="1"/>
</dbReference>
<proteinExistence type="inferred from homology"/>
<organism evidence="4 5">
    <name type="scientific">Steinernema carpocapsae</name>
    <name type="common">Entomopathogenic nematode</name>
    <dbReference type="NCBI Taxonomy" id="34508"/>
    <lineage>
        <taxon>Eukaryota</taxon>
        <taxon>Metazoa</taxon>
        <taxon>Ecdysozoa</taxon>
        <taxon>Nematoda</taxon>
        <taxon>Chromadorea</taxon>
        <taxon>Rhabditida</taxon>
        <taxon>Tylenchina</taxon>
        <taxon>Panagrolaimomorpha</taxon>
        <taxon>Strongyloidoidea</taxon>
        <taxon>Steinernematidae</taxon>
        <taxon>Steinernema</taxon>
    </lineage>
</organism>
<dbReference type="InterPro" id="IPR016073">
    <property type="entry name" value="Skp1_comp_POZ"/>
</dbReference>
<dbReference type="GO" id="GO:0006511">
    <property type="term" value="P:ubiquitin-dependent protein catabolic process"/>
    <property type="evidence" value="ECO:0007669"/>
    <property type="project" value="InterPro"/>
</dbReference>
<name>A0A4U5N1I1_STECR</name>
<reference evidence="4 5" key="1">
    <citation type="journal article" date="2015" name="Genome Biol.">
        <title>Comparative genomics of Steinernema reveals deeply conserved gene regulatory networks.</title>
        <authorList>
            <person name="Dillman A.R."/>
            <person name="Macchietto M."/>
            <person name="Porter C.F."/>
            <person name="Rogers A."/>
            <person name="Williams B."/>
            <person name="Antoshechkin I."/>
            <person name="Lee M.M."/>
            <person name="Goodwin Z."/>
            <person name="Lu X."/>
            <person name="Lewis E.E."/>
            <person name="Goodrich-Blair H."/>
            <person name="Stock S.P."/>
            <person name="Adams B.J."/>
            <person name="Sternberg P.W."/>
            <person name="Mortazavi A."/>
        </authorList>
    </citation>
    <scope>NUCLEOTIDE SEQUENCE [LARGE SCALE GENOMIC DNA]</scope>
    <source>
        <strain evidence="4 5">ALL</strain>
    </source>
</reference>
<dbReference type="Gene3D" id="3.30.710.10">
    <property type="entry name" value="Potassium Channel Kv1.1, Chain A"/>
    <property type="match status" value="1"/>
</dbReference>
<dbReference type="InterPro" id="IPR016897">
    <property type="entry name" value="SKP1"/>
</dbReference>
<keyword evidence="2" id="KW-0833">Ubl conjugation pathway</keyword>
<dbReference type="InterPro" id="IPR001232">
    <property type="entry name" value="SKP1-like"/>
</dbReference>
<comment type="caution">
    <text evidence="4">The sequence shown here is derived from an EMBL/GenBank/DDBJ whole genome shotgun (WGS) entry which is preliminary data.</text>
</comment>